<gene>
    <name evidence="2" type="ORF">CO001_00820</name>
</gene>
<sequence length="95" mass="11227">GAGSELWGTDADHYFNHYIKVEVNGDKVSKEVIRFPSADYNWFDRFFYNIWTYINGFWVAHKLLVILILIIFILLVDVLIGRIKNYLKEFAAKPR</sequence>
<feature type="transmembrane region" description="Helical" evidence="1">
    <location>
        <begin position="57"/>
        <end position="80"/>
    </location>
</feature>
<keyword evidence="1" id="KW-0812">Transmembrane</keyword>
<organism evidence="2 3">
    <name type="scientific">Candidatus Portnoybacteria bacterium CG_4_8_14_3_um_filter_40_10</name>
    <dbReference type="NCBI Taxonomy" id="1974801"/>
    <lineage>
        <taxon>Bacteria</taxon>
        <taxon>Candidatus Portnoyibacteriota</taxon>
    </lineage>
</organism>
<dbReference type="EMBL" id="PFGY01000025">
    <property type="protein sequence ID" value="PIW76545.1"/>
    <property type="molecule type" value="Genomic_DNA"/>
</dbReference>
<reference evidence="3" key="1">
    <citation type="submission" date="2017-09" db="EMBL/GenBank/DDBJ databases">
        <title>Depth-based differentiation of microbial function through sediment-hosted aquifers and enrichment of novel symbionts in the deep terrestrial subsurface.</title>
        <authorList>
            <person name="Probst A.J."/>
            <person name="Ladd B."/>
            <person name="Jarett J.K."/>
            <person name="Geller-Mcgrath D.E."/>
            <person name="Sieber C.M.K."/>
            <person name="Emerson J.B."/>
            <person name="Anantharaman K."/>
            <person name="Thomas B.C."/>
            <person name="Malmstrom R."/>
            <person name="Stieglmeier M."/>
            <person name="Klingl A."/>
            <person name="Woyke T."/>
            <person name="Ryan C.M."/>
            <person name="Banfield J.F."/>
        </authorList>
    </citation>
    <scope>NUCLEOTIDE SEQUENCE [LARGE SCALE GENOMIC DNA]</scope>
</reference>
<accession>A0A2M7IJ65</accession>
<protein>
    <submittedName>
        <fullName evidence="2">Uncharacterized protein</fullName>
    </submittedName>
</protein>
<dbReference type="AlphaFoldDB" id="A0A2M7IJ65"/>
<feature type="non-terminal residue" evidence="2">
    <location>
        <position position="1"/>
    </location>
</feature>
<comment type="caution">
    <text evidence="2">The sequence shown here is derived from an EMBL/GenBank/DDBJ whole genome shotgun (WGS) entry which is preliminary data.</text>
</comment>
<keyword evidence="1" id="KW-0472">Membrane</keyword>
<evidence type="ECO:0000256" key="1">
    <source>
        <dbReference type="SAM" id="Phobius"/>
    </source>
</evidence>
<evidence type="ECO:0000313" key="3">
    <source>
        <dbReference type="Proteomes" id="UP000229561"/>
    </source>
</evidence>
<name>A0A2M7IJ65_9BACT</name>
<keyword evidence="1" id="KW-1133">Transmembrane helix</keyword>
<proteinExistence type="predicted"/>
<dbReference type="Proteomes" id="UP000229561">
    <property type="component" value="Unassembled WGS sequence"/>
</dbReference>
<evidence type="ECO:0000313" key="2">
    <source>
        <dbReference type="EMBL" id="PIW76545.1"/>
    </source>
</evidence>